<dbReference type="InterPro" id="IPR017824">
    <property type="entry name" value="Aminodeoxychorismate_lyase_IV"/>
</dbReference>
<dbReference type="GO" id="GO:0008696">
    <property type="term" value="F:4-amino-4-deoxychorismate lyase activity"/>
    <property type="evidence" value="ECO:0007669"/>
    <property type="project" value="UniProtKB-EC"/>
</dbReference>
<dbReference type="Gene3D" id="3.30.470.10">
    <property type="match status" value="1"/>
</dbReference>
<dbReference type="InterPro" id="IPR043132">
    <property type="entry name" value="BCAT-like_C"/>
</dbReference>
<evidence type="ECO:0000256" key="9">
    <source>
        <dbReference type="ARBA" id="ARBA00049529"/>
    </source>
</evidence>
<dbReference type="InterPro" id="IPR001544">
    <property type="entry name" value="Aminotrans_IV"/>
</dbReference>
<evidence type="ECO:0000256" key="7">
    <source>
        <dbReference type="ARBA" id="ARBA00035633"/>
    </source>
</evidence>
<dbReference type="SUPFAM" id="SSF56752">
    <property type="entry name" value="D-aminoacid aminotransferase-like PLP-dependent enzymes"/>
    <property type="match status" value="1"/>
</dbReference>
<protein>
    <recommendedName>
        <fullName evidence="8">aminodeoxychorismate lyase</fullName>
        <ecNumber evidence="8">4.1.3.38</ecNumber>
    </recommendedName>
</protein>
<evidence type="ECO:0000256" key="3">
    <source>
        <dbReference type="ARBA" id="ARBA00011738"/>
    </source>
</evidence>
<dbReference type="AlphaFoldDB" id="A0P6Y3"/>
<evidence type="ECO:0000256" key="5">
    <source>
        <dbReference type="ARBA" id="ARBA00022909"/>
    </source>
</evidence>
<comment type="cofactor">
    <cofactor evidence="1">
        <name>pyridoxal 5'-phosphate</name>
        <dbReference type="ChEBI" id="CHEBI:597326"/>
    </cofactor>
</comment>
<dbReference type="InterPro" id="IPR043131">
    <property type="entry name" value="BCAT-like_N"/>
</dbReference>
<evidence type="ECO:0000313" key="11">
    <source>
        <dbReference type="Proteomes" id="UP000054262"/>
    </source>
</evidence>
<dbReference type="NCBIfam" id="TIGR03461">
    <property type="entry name" value="pabC_Proteo"/>
    <property type="match status" value="1"/>
</dbReference>
<evidence type="ECO:0000313" key="10">
    <source>
        <dbReference type="EMBL" id="EAV47293.1"/>
    </source>
</evidence>
<organism evidence="10 11">
    <name type="scientific">Methylophilales bacterium HTCC2181</name>
    <dbReference type="NCBI Taxonomy" id="383631"/>
    <lineage>
        <taxon>Bacteria</taxon>
        <taxon>Pseudomonadati</taxon>
        <taxon>Pseudomonadota</taxon>
        <taxon>Betaproteobacteria</taxon>
        <taxon>Nitrosomonadales</taxon>
        <taxon>OM43 clade</taxon>
    </lineage>
</organism>
<dbReference type="GO" id="GO:0046656">
    <property type="term" value="P:folic acid biosynthetic process"/>
    <property type="evidence" value="ECO:0007669"/>
    <property type="project" value="UniProtKB-KW"/>
</dbReference>
<comment type="similarity">
    <text evidence="2">Belongs to the class-IV pyridoxal-phosphate-dependent aminotransferase family.</text>
</comment>
<dbReference type="InterPro" id="IPR050571">
    <property type="entry name" value="Class-IV_PLP-Dep_Aminotrnsfr"/>
</dbReference>
<keyword evidence="6 10" id="KW-0456">Lyase</keyword>
<dbReference type="GO" id="GO:0030170">
    <property type="term" value="F:pyridoxal phosphate binding"/>
    <property type="evidence" value="ECO:0007669"/>
    <property type="project" value="InterPro"/>
</dbReference>
<dbReference type="EC" id="4.1.3.38" evidence="8"/>
<keyword evidence="5" id="KW-0289">Folate biosynthesis</keyword>
<accession>A0P6Y3</accession>
<keyword evidence="4" id="KW-0663">Pyridoxal phosphate</keyword>
<reference evidence="10 11" key="1">
    <citation type="submission" date="2006-11" db="EMBL/GenBank/DDBJ databases">
        <authorList>
            <person name="Giovannoni S."/>
            <person name="Vergin K."/>
            <person name="Ferriera S."/>
            <person name="Johnson J."/>
            <person name="Kravitz S."/>
            <person name="Beeson K."/>
            <person name="Sutton G."/>
            <person name="Rogers Y.-H."/>
            <person name="Friedman R."/>
            <person name="Frazier M."/>
            <person name="Venter J.C."/>
        </authorList>
    </citation>
    <scope>NUCLEOTIDE SEQUENCE [LARGE SCALE GENOMIC DNA]</scope>
    <source>
        <strain evidence="10 11">HTCC2181</strain>
    </source>
</reference>
<proteinExistence type="inferred from homology"/>
<dbReference type="Proteomes" id="UP000054262">
    <property type="component" value="Unassembled WGS sequence"/>
</dbReference>
<evidence type="ECO:0000256" key="2">
    <source>
        <dbReference type="ARBA" id="ARBA00009320"/>
    </source>
</evidence>
<comment type="caution">
    <text evidence="10">The sequence shown here is derived from an EMBL/GenBank/DDBJ whole genome shotgun (WGS) entry which is preliminary data.</text>
</comment>
<comment type="subunit">
    <text evidence="3">Homodimer.</text>
</comment>
<evidence type="ECO:0000256" key="4">
    <source>
        <dbReference type="ARBA" id="ARBA00022898"/>
    </source>
</evidence>
<dbReference type="Pfam" id="PF01063">
    <property type="entry name" value="Aminotran_4"/>
    <property type="match status" value="1"/>
</dbReference>
<dbReference type="InterPro" id="IPR036038">
    <property type="entry name" value="Aminotransferase-like"/>
</dbReference>
<evidence type="ECO:0000256" key="6">
    <source>
        <dbReference type="ARBA" id="ARBA00023239"/>
    </source>
</evidence>
<name>A0P6Y3_9PROT</name>
<evidence type="ECO:0000256" key="1">
    <source>
        <dbReference type="ARBA" id="ARBA00001933"/>
    </source>
</evidence>
<evidence type="ECO:0000256" key="8">
    <source>
        <dbReference type="ARBA" id="ARBA00035676"/>
    </source>
</evidence>
<sequence length="271" mass="30093">MNDNYLINGESSSSLNPFDRGLAYGDGVFRTFKVLHGTPQHWVYHFDKLCSDAAALNITLPTQEILLSDIQQLFHNNENSVGKWIITRGSSERGYRIPKNLSPNRILLKSTYQPLEASIYTDGVCLEISPITVASHLPLGPIKHLSRLENVLAREAISSTSFDAIMLDNAGDVNECTSHTVVARYGKTLHFPQQKYGGVSGVSQHILLMHAKDMGFTCTQITMSPSTLFEADEIVITNAINGAVPVRQIQKKEWNSTKLAYAINTLFKNLK</sequence>
<comment type="pathway">
    <text evidence="7">Cofactor biosynthesis; tetrahydrofolate biosynthesis; 4-aminobenzoate from chorismate: step 2/2.</text>
</comment>
<comment type="catalytic activity">
    <reaction evidence="9">
        <text>4-amino-4-deoxychorismate = 4-aminobenzoate + pyruvate + H(+)</text>
        <dbReference type="Rhea" id="RHEA:16201"/>
        <dbReference type="ChEBI" id="CHEBI:15361"/>
        <dbReference type="ChEBI" id="CHEBI:15378"/>
        <dbReference type="ChEBI" id="CHEBI:17836"/>
        <dbReference type="ChEBI" id="CHEBI:58406"/>
        <dbReference type="EC" id="4.1.3.38"/>
    </reaction>
</comment>
<keyword evidence="11" id="KW-1185">Reference proteome</keyword>
<dbReference type="EMBL" id="AAUX01000001">
    <property type="protein sequence ID" value="EAV47293.1"/>
    <property type="molecule type" value="Genomic_DNA"/>
</dbReference>
<gene>
    <name evidence="10" type="ORF">MB2181_04430</name>
</gene>
<dbReference type="PANTHER" id="PTHR42743:SF13">
    <property type="entry name" value="P-LOOP CONTAINING NUCLEOSIDE TRIPHOSPHATE HYDROLASE PROTEIN"/>
    <property type="match status" value="1"/>
</dbReference>
<dbReference type="PANTHER" id="PTHR42743">
    <property type="entry name" value="AMINO-ACID AMINOTRANSFERASE"/>
    <property type="match status" value="1"/>
</dbReference>
<dbReference type="Gene3D" id="3.20.10.10">
    <property type="entry name" value="D-amino Acid Aminotransferase, subunit A, domain 2"/>
    <property type="match status" value="1"/>
</dbReference>